<proteinExistence type="inferred from homology"/>
<evidence type="ECO:0000256" key="2">
    <source>
        <dbReference type="ARBA" id="ARBA00022448"/>
    </source>
</evidence>
<dbReference type="FunFam" id="3.40.50.970:FF:000012">
    <property type="entry name" value="Pyruvate:ferredoxin (Flavodoxin) oxidoreductase"/>
    <property type="match status" value="1"/>
</dbReference>
<dbReference type="AlphaFoldDB" id="A0A1C0AR52"/>
<feature type="binding site" evidence="12">
    <location>
        <position position="696"/>
    </location>
    <ligand>
        <name>[4Fe-4S] cluster</name>
        <dbReference type="ChEBI" id="CHEBI:49883"/>
        <label>1</label>
    </ligand>
</feature>
<feature type="binding site" evidence="10">
    <location>
        <position position="66"/>
    </location>
    <ligand>
        <name>thiamine diphosphate</name>
        <dbReference type="ChEBI" id="CHEBI:58937"/>
    </ligand>
</feature>
<dbReference type="Proteomes" id="UP000093501">
    <property type="component" value="Unassembled WGS sequence"/>
</dbReference>
<reference evidence="14" key="1">
    <citation type="submission" date="2016-07" db="EMBL/GenBank/DDBJ databases">
        <authorList>
            <person name="Florea S."/>
            <person name="Webb J.S."/>
            <person name="Jaromczyk J."/>
            <person name="Schardl C.L."/>
        </authorList>
    </citation>
    <scope>NUCLEOTIDE SEQUENCE [LARGE SCALE GENOMIC DNA]</scope>
    <source>
        <strain evidence="14">IPBSL-7</strain>
    </source>
</reference>
<dbReference type="InterPro" id="IPR011895">
    <property type="entry name" value="Pyrv_flavodox_OxRed"/>
</dbReference>
<dbReference type="Pfam" id="PF01558">
    <property type="entry name" value="POR"/>
    <property type="match status" value="1"/>
</dbReference>
<keyword evidence="2 9" id="KW-0813">Transport</keyword>
<dbReference type="InterPro" id="IPR033412">
    <property type="entry name" value="PFOR_II"/>
</dbReference>
<feature type="binding site" evidence="10">
    <location>
        <position position="848"/>
    </location>
    <ligand>
        <name>thiamine diphosphate</name>
        <dbReference type="ChEBI" id="CHEBI:58937"/>
    </ligand>
</feature>
<dbReference type="Gene3D" id="3.30.70.20">
    <property type="match status" value="1"/>
</dbReference>
<dbReference type="InterPro" id="IPR050722">
    <property type="entry name" value="Pyruvate:ferred/Flavod_OxRd"/>
</dbReference>
<keyword evidence="5 9" id="KW-0249">Electron transport</keyword>
<dbReference type="NCBIfam" id="TIGR02176">
    <property type="entry name" value="pyruv_ox_red"/>
    <property type="match status" value="1"/>
</dbReference>
<dbReference type="Pfam" id="PF02775">
    <property type="entry name" value="TPP_enzyme_C"/>
    <property type="match status" value="1"/>
</dbReference>
<dbReference type="RefSeq" id="WP_068750014.1">
    <property type="nucleotide sequence ID" value="NZ_LR214441.1"/>
</dbReference>
<dbReference type="Gene3D" id="4.10.780.10">
    <property type="entry name" value="Pyruvate-flavodoxin oxidoreductase, EKR domain"/>
    <property type="match status" value="1"/>
</dbReference>
<evidence type="ECO:0000256" key="5">
    <source>
        <dbReference type="ARBA" id="ARBA00022982"/>
    </source>
</evidence>
<feature type="site" description="Important for catalytic activity" evidence="11">
    <location>
        <position position="1006"/>
    </location>
</feature>
<feature type="binding site" evidence="10">
    <location>
        <position position="825"/>
    </location>
    <ligand>
        <name>thiamine diphosphate</name>
        <dbReference type="ChEBI" id="CHEBI:58937"/>
    </ligand>
</feature>
<comment type="similarity">
    <text evidence="1 9">Belongs to the pyruvate:ferredoxin/flavodoxin oxidoreductase family.</text>
</comment>
<evidence type="ECO:0000256" key="6">
    <source>
        <dbReference type="ARBA" id="ARBA00023002"/>
    </source>
</evidence>
<keyword evidence="8 12" id="KW-0411">Iron-sulfur</keyword>
<feature type="binding site" evidence="12">
    <location>
        <position position="752"/>
    </location>
    <ligand>
        <name>[4Fe-4S] cluster</name>
        <dbReference type="ChEBI" id="CHEBI:49883"/>
        <label>2</label>
    </ligand>
</feature>
<dbReference type="SUPFAM" id="SSF52922">
    <property type="entry name" value="TK C-terminal domain-like"/>
    <property type="match status" value="1"/>
</dbReference>
<dbReference type="GO" id="GO:0000287">
    <property type="term" value="F:magnesium ion binding"/>
    <property type="evidence" value="ECO:0007669"/>
    <property type="project" value="UniProtKB-ARBA"/>
</dbReference>
<dbReference type="InterPro" id="IPR037112">
    <property type="entry name" value="Pyrv-flavodox_OxR_EKR_sf"/>
</dbReference>
<keyword evidence="7 12" id="KW-0408">Iron</keyword>
<feature type="site" description="Important for catalytic activity" evidence="11">
    <location>
        <position position="33"/>
    </location>
</feature>
<dbReference type="CDD" id="cd07034">
    <property type="entry name" value="TPP_PYR_PFOR_IOR-alpha_like"/>
    <property type="match status" value="1"/>
</dbReference>
<dbReference type="PROSITE" id="PS00198">
    <property type="entry name" value="4FE4S_FER_1"/>
    <property type="match status" value="1"/>
</dbReference>
<protein>
    <submittedName>
        <fullName evidence="13">Pyruvate:ferredoxin (Flavodoxin) oxidoreductase</fullName>
    </submittedName>
</protein>
<accession>A0A1C0AR52</accession>
<feature type="binding site" evidence="12">
    <location>
        <position position="1081"/>
    </location>
    <ligand>
        <name>[4Fe-4S] cluster</name>
        <dbReference type="ChEBI" id="CHEBI:49883"/>
        <label>3</label>
    </ligand>
</feature>
<keyword evidence="4 12" id="KW-0479">Metal-binding</keyword>
<dbReference type="PIRSF" id="PIRSF000159">
    <property type="entry name" value="NifJ"/>
    <property type="match status" value="1"/>
</dbReference>
<feature type="binding site" evidence="12">
    <location>
        <position position="746"/>
    </location>
    <ligand>
        <name>[4Fe-4S] cluster</name>
        <dbReference type="ChEBI" id="CHEBI:49883"/>
        <label>2</label>
    </ligand>
</feature>
<comment type="caution">
    <text evidence="13">The sequence shown here is derived from an EMBL/GenBank/DDBJ whole genome shotgun (WGS) entry which is preliminary data.</text>
</comment>
<feature type="site" description="Important for catalytic activity" evidence="11">
    <location>
        <position position="116"/>
    </location>
</feature>
<feature type="binding site" evidence="12">
    <location>
        <position position="823"/>
    </location>
    <ligand>
        <name>[4Fe-4S] cluster</name>
        <dbReference type="ChEBI" id="CHEBI:49883"/>
        <label>3</label>
    </ligand>
</feature>
<dbReference type="Pfam" id="PF10371">
    <property type="entry name" value="EKR"/>
    <property type="match status" value="1"/>
</dbReference>
<feature type="binding site" evidence="12">
    <location>
        <position position="693"/>
    </location>
    <ligand>
        <name>[4Fe-4S] cluster</name>
        <dbReference type="ChEBI" id="CHEBI:49883"/>
        <label>1</label>
    </ligand>
</feature>
<dbReference type="FunFam" id="3.40.50.920:FF:000007">
    <property type="entry name" value="Pyruvate:ferredoxin (Flavodoxin) oxidoreductase"/>
    <property type="match status" value="1"/>
</dbReference>
<dbReference type="InterPro" id="IPR011766">
    <property type="entry name" value="TPP_enzyme_TPP-bd"/>
</dbReference>
<feature type="binding site" evidence="10">
    <location>
        <position position="33"/>
    </location>
    <ligand>
        <name>pyruvate</name>
        <dbReference type="ChEBI" id="CHEBI:15361"/>
    </ligand>
</feature>
<dbReference type="InterPro" id="IPR019456">
    <property type="entry name" value="Pyrv-flavodox_OxRtase_EKR"/>
</dbReference>
<evidence type="ECO:0000256" key="11">
    <source>
        <dbReference type="PIRSR" id="PIRSR000159-2"/>
    </source>
</evidence>
<dbReference type="InterPro" id="IPR019752">
    <property type="entry name" value="Pyrv/ketoisovalerate_OxRed_cat"/>
</dbReference>
<dbReference type="Pfam" id="PF12838">
    <property type="entry name" value="Fer4_7"/>
    <property type="match status" value="1"/>
</dbReference>
<feature type="binding site" evidence="12">
    <location>
        <position position="756"/>
    </location>
    <ligand>
        <name>[4Fe-4S] cluster</name>
        <dbReference type="ChEBI" id="CHEBI:49883"/>
        <label>1</label>
    </ligand>
</feature>
<name>A0A1C0AR52_9ACTN</name>
<feature type="binding site" evidence="12">
    <location>
        <position position="820"/>
    </location>
    <ligand>
        <name>[4Fe-4S] cluster</name>
        <dbReference type="ChEBI" id="CHEBI:49883"/>
        <label>3</label>
    </ligand>
</feature>
<keyword evidence="6 9" id="KW-0560">Oxidoreductase</keyword>
<feature type="binding site" evidence="10">
    <location>
        <begin position="1001"/>
        <end position="1006"/>
    </location>
    <ligand>
        <name>thiamine diphosphate</name>
        <dbReference type="ChEBI" id="CHEBI:58937"/>
    </ligand>
</feature>
<dbReference type="GO" id="GO:0006979">
    <property type="term" value="P:response to oxidative stress"/>
    <property type="evidence" value="ECO:0007669"/>
    <property type="project" value="TreeGrafter"/>
</dbReference>
<organism evidence="13 14">
    <name type="scientific">Tessaracoccus lapidicaptus</name>
    <dbReference type="NCBI Taxonomy" id="1427523"/>
    <lineage>
        <taxon>Bacteria</taxon>
        <taxon>Bacillati</taxon>
        <taxon>Actinomycetota</taxon>
        <taxon>Actinomycetes</taxon>
        <taxon>Propionibacteriales</taxon>
        <taxon>Propionibacteriaceae</taxon>
        <taxon>Tessaracoccus</taxon>
    </lineage>
</organism>
<dbReference type="SUPFAM" id="SSF53323">
    <property type="entry name" value="Pyruvate-ferredoxin oxidoreductase, PFOR, domain III"/>
    <property type="match status" value="1"/>
</dbReference>
<dbReference type="GO" id="GO:0016903">
    <property type="term" value="F:oxidoreductase activity, acting on the aldehyde or oxo group of donors"/>
    <property type="evidence" value="ECO:0007669"/>
    <property type="project" value="InterPro"/>
</dbReference>
<feature type="binding site" evidence="10">
    <location>
        <position position="116"/>
    </location>
    <ligand>
        <name>pyruvate</name>
        <dbReference type="ChEBI" id="CHEBI:15361"/>
    </ligand>
</feature>
<dbReference type="Pfam" id="PF17147">
    <property type="entry name" value="PFOR_II"/>
    <property type="match status" value="1"/>
</dbReference>
<gene>
    <name evidence="13" type="ORF">BCR15_12975</name>
</gene>
<dbReference type="InterPro" id="IPR017896">
    <property type="entry name" value="4Fe4S_Fe-S-bd"/>
</dbReference>
<evidence type="ECO:0000256" key="7">
    <source>
        <dbReference type="ARBA" id="ARBA00023004"/>
    </source>
</evidence>
<feature type="binding site" evidence="10">
    <location>
        <begin position="972"/>
        <end position="975"/>
    </location>
    <ligand>
        <name>thiamine diphosphate</name>
        <dbReference type="ChEBI" id="CHEBI:58937"/>
    </ligand>
</feature>
<sequence>MTRGPSSACVDGNEAAARVAHRLSDVVAIYPITPASTMGELADAWSARGRTNLWGAVPEVVQMQSEAGAAGALHGAVMKGTLATTFTASQGLLLMLPNMYKIAGELTPAVIHVAARTLATHALSIFGDHSDVMAARGTGWAMLCASSVQEAHDFAAVAHAATLTSRVPFLHFFDGFRTSHQIERIQVLGDEDLRSLVDEAAVSDHRGRGLSPDAPTLRGTAQNPDVFFQAREAANRFHDAVPDTVQELFDDFAARTGRRYRLVDYVGAPDAEEIIVLMGSGAGAVAETVEELVGRGRKVGLCTIRLYRPFPAAQLAEALPPTVRRLMVLDRTKEPGSVGEPLYTDVLAALAEEGRADIRVSGGRYGLGGKEFSAAMVKGLFDELALPAPRRHVTVGISDDVTGLSVAPDPAFSAARAQLQAVFYGLGSDGTVGANKAAVKLVADHTDLHVQGYFVYDSKKAGSVTVSHLRFDADPIRSTYLIDRADVVAVHQFPLLTRLRVLDTARPGATVLLNSPYPADAVWAHLPREVQQDILDKDLRVHVVDAYRIARENRLAGHINTVMQTCFFALVDLLPAEETEEILIASARRSYAAKGEDVVARNVAAIRAALGGLEPVRIPGEVEGDVRRQSGLPAHAPRFVRDVTAPLLNGDGDLLPVSALPVDGVFPTNTARWEKRGLAAEAPVWDADLCTGCGKCTILCPHAAIRMAVFDPSSEGALPAEFPTTKFSSRELPGYRLTLAVSPLDCTACGLCVEACPVADKVDPAHKALLMAPIGDRLAADQEHFAAVEDLPQPPRSALRVDTVKGSQLLEPLFTFSGACSGCGETPYLKLLSQLSGDRLLLANATGCSSIFGGNLPTTPWSTDACGRGPAWANSLFEDNAEFGLGIRIAADHQHRQARDLVARHATDIGAELASSILDEPAAADDLTVMRRHIRRLKARLIELAPPTGSELVRLLTLADELAPRTVWIIGGDGWAHDIGFGGLDHVLASGQNVNILVLDTEVYSNTGGQASKATPRAATAKFASAGKGSAKKDLGRLALAYRDVYVAQVALGGNEMQTVRALREAQQWPGVSLVIAYAGCIEHGIEMVQSLQHQKAAVASGHWPLYRYRPATDERDADFSLDSKTPSLPVREFALGQRRFAHLHRTDPERSESLLAGMQQDADERWAHYVNVAADTRPT</sequence>
<dbReference type="Gene3D" id="3.40.50.920">
    <property type="match status" value="1"/>
</dbReference>
<feature type="binding site" evidence="12">
    <location>
        <position position="848"/>
    </location>
    <ligand>
        <name>[4Fe-4S] cluster</name>
        <dbReference type="ChEBI" id="CHEBI:49883"/>
        <label>3</label>
    </ligand>
</feature>
<evidence type="ECO:0000256" key="10">
    <source>
        <dbReference type="PIRSR" id="PIRSR000159-1"/>
    </source>
</evidence>
<dbReference type="InterPro" id="IPR017900">
    <property type="entry name" value="4Fe4S_Fe_S_CS"/>
</dbReference>
<evidence type="ECO:0000313" key="14">
    <source>
        <dbReference type="Proteomes" id="UP000093501"/>
    </source>
</evidence>
<feature type="binding site" evidence="12">
    <location>
        <position position="749"/>
    </location>
    <ligand>
        <name>[4Fe-4S] cluster</name>
        <dbReference type="ChEBI" id="CHEBI:49883"/>
        <label>2</label>
    </ligand>
</feature>
<dbReference type="SMART" id="SM00890">
    <property type="entry name" value="EKR"/>
    <property type="match status" value="1"/>
</dbReference>
<dbReference type="InterPro" id="IPR009014">
    <property type="entry name" value="Transketo_C/PFOR_II"/>
</dbReference>
<dbReference type="EMBL" id="MBQD01000005">
    <property type="protein sequence ID" value="OCL36847.1"/>
    <property type="molecule type" value="Genomic_DNA"/>
</dbReference>
<dbReference type="GO" id="GO:0030976">
    <property type="term" value="F:thiamine pyrophosphate binding"/>
    <property type="evidence" value="ECO:0007669"/>
    <property type="project" value="InterPro"/>
</dbReference>
<dbReference type="InterPro" id="IPR002880">
    <property type="entry name" value="Pyrv_Fd/Flavodoxin_OxRdtase_N"/>
</dbReference>
<dbReference type="Pfam" id="PF01855">
    <property type="entry name" value="POR_N"/>
    <property type="match status" value="1"/>
</dbReference>
<keyword evidence="13" id="KW-0670">Pyruvate</keyword>
<dbReference type="InterPro" id="IPR029061">
    <property type="entry name" value="THDP-binding"/>
</dbReference>
<dbReference type="InterPro" id="IPR002869">
    <property type="entry name" value="Pyrv_flavodox_OxRed_cen"/>
</dbReference>
<dbReference type="PANTHER" id="PTHR32154">
    <property type="entry name" value="PYRUVATE-FLAVODOXIN OXIDOREDUCTASE-RELATED"/>
    <property type="match status" value="1"/>
</dbReference>
<dbReference type="GO" id="GO:0051539">
    <property type="term" value="F:4 iron, 4 sulfur cluster binding"/>
    <property type="evidence" value="ECO:0007669"/>
    <property type="project" value="UniProtKB-KW"/>
</dbReference>
<keyword evidence="3 12" id="KW-0004">4Fe-4S</keyword>
<dbReference type="Gene3D" id="3.40.920.10">
    <property type="entry name" value="Pyruvate-ferredoxin oxidoreductase, PFOR, domain III"/>
    <property type="match status" value="1"/>
</dbReference>
<feature type="binding site" evidence="12">
    <location>
        <position position="700"/>
    </location>
    <ligand>
        <name>[4Fe-4S] cluster</name>
        <dbReference type="ChEBI" id="CHEBI:49883"/>
        <label>2</label>
    </ligand>
</feature>
<evidence type="ECO:0000256" key="9">
    <source>
        <dbReference type="PIRNR" id="PIRNR000159"/>
    </source>
</evidence>
<evidence type="ECO:0000256" key="12">
    <source>
        <dbReference type="PIRSR" id="PIRSR000159-50"/>
    </source>
</evidence>
<evidence type="ECO:0000313" key="13">
    <source>
        <dbReference type="EMBL" id="OCL36847.1"/>
    </source>
</evidence>
<comment type="cofactor">
    <cofactor evidence="12">
        <name>[4Fe-4S] cluster</name>
        <dbReference type="ChEBI" id="CHEBI:49883"/>
    </cofactor>
    <text evidence="12">Binds 3 [4Fe-4S] clusters per subunit.</text>
</comment>
<evidence type="ECO:0000256" key="4">
    <source>
        <dbReference type="ARBA" id="ARBA00022723"/>
    </source>
</evidence>
<dbReference type="SUPFAM" id="SSF54862">
    <property type="entry name" value="4Fe-4S ferredoxins"/>
    <property type="match status" value="1"/>
</dbReference>
<feature type="binding site" evidence="12">
    <location>
        <position position="690"/>
    </location>
    <ligand>
        <name>[4Fe-4S] cluster</name>
        <dbReference type="ChEBI" id="CHEBI:49883"/>
        <label>1</label>
    </ligand>
</feature>
<dbReference type="PROSITE" id="PS51379">
    <property type="entry name" value="4FE4S_FER_2"/>
    <property type="match status" value="2"/>
</dbReference>
<evidence type="ECO:0000256" key="8">
    <source>
        <dbReference type="ARBA" id="ARBA00023014"/>
    </source>
</evidence>
<evidence type="ECO:0000256" key="3">
    <source>
        <dbReference type="ARBA" id="ARBA00022485"/>
    </source>
</evidence>
<dbReference type="PANTHER" id="PTHR32154:SF0">
    <property type="entry name" value="PYRUVATE-FLAVODOXIN OXIDOREDUCTASE-RELATED"/>
    <property type="match status" value="1"/>
</dbReference>
<dbReference type="SUPFAM" id="SSF52518">
    <property type="entry name" value="Thiamin diphosphate-binding fold (THDP-binding)"/>
    <property type="match status" value="2"/>
</dbReference>
<feature type="site" description="Important for catalytic activity" evidence="11">
    <location>
        <position position="66"/>
    </location>
</feature>
<dbReference type="GO" id="GO:0005506">
    <property type="term" value="F:iron ion binding"/>
    <property type="evidence" value="ECO:0007669"/>
    <property type="project" value="InterPro"/>
</dbReference>
<keyword evidence="14" id="KW-1185">Reference proteome</keyword>
<evidence type="ECO:0000256" key="1">
    <source>
        <dbReference type="ARBA" id="ARBA00009032"/>
    </source>
</evidence>
<dbReference type="GO" id="GO:0022900">
    <property type="term" value="P:electron transport chain"/>
    <property type="evidence" value="ECO:0007669"/>
    <property type="project" value="InterPro"/>
</dbReference>
<dbReference type="Gene3D" id="3.40.50.970">
    <property type="match status" value="2"/>
</dbReference>